<comment type="caution">
    <text evidence="8">The sequence shown here is derived from an EMBL/GenBank/DDBJ whole genome shotgun (WGS) entry which is preliminary data.</text>
</comment>
<keyword evidence="4" id="KW-0378">Hydrolase</keyword>
<evidence type="ECO:0000256" key="3">
    <source>
        <dbReference type="ARBA" id="ARBA00022759"/>
    </source>
</evidence>
<feature type="region of interest" description="Disordered" evidence="7">
    <location>
        <begin position="164"/>
        <end position="183"/>
    </location>
</feature>
<dbReference type="InterPro" id="IPR033130">
    <property type="entry name" value="RNase_T2_His_AS_2"/>
</dbReference>
<evidence type="ECO:0000313" key="8">
    <source>
        <dbReference type="EMBL" id="KAI5402052.1"/>
    </source>
</evidence>
<proteinExistence type="inferred from homology"/>
<dbReference type="AlphaFoldDB" id="A0A9D5A8N9"/>
<gene>
    <name evidence="8" type="ORF">KIW84_066502</name>
</gene>
<reference evidence="8 9" key="1">
    <citation type="journal article" date="2022" name="Nat. Genet.">
        <title>Improved pea reference genome and pan-genome highlight genomic features and evolutionary characteristics.</title>
        <authorList>
            <person name="Yang T."/>
            <person name="Liu R."/>
            <person name="Luo Y."/>
            <person name="Hu S."/>
            <person name="Wang D."/>
            <person name="Wang C."/>
            <person name="Pandey M.K."/>
            <person name="Ge S."/>
            <person name="Xu Q."/>
            <person name="Li N."/>
            <person name="Li G."/>
            <person name="Huang Y."/>
            <person name="Saxena R.K."/>
            <person name="Ji Y."/>
            <person name="Li M."/>
            <person name="Yan X."/>
            <person name="He Y."/>
            <person name="Liu Y."/>
            <person name="Wang X."/>
            <person name="Xiang C."/>
            <person name="Varshney R.K."/>
            <person name="Ding H."/>
            <person name="Gao S."/>
            <person name="Zong X."/>
        </authorList>
    </citation>
    <scope>NUCLEOTIDE SEQUENCE [LARGE SCALE GENOMIC DNA]</scope>
    <source>
        <strain evidence="8 9">cv. Zhongwan 6</strain>
    </source>
</reference>
<dbReference type="SUPFAM" id="SSF55895">
    <property type="entry name" value="Ribonuclease Rh-like"/>
    <property type="match status" value="1"/>
</dbReference>
<dbReference type="InterPro" id="IPR036430">
    <property type="entry name" value="RNase_T2-like_sf"/>
</dbReference>
<comment type="similarity">
    <text evidence="1 6">Belongs to the RNase T2 family.</text>
</comment>
<evidence type="ECO:0000256" key="7">
    <source>
        <dbReference type="SAM" id="MobiDB-lite"/>
    </source>
</evidence>
<dbReference type="Gramene" id="Psat06G0650200-T1">
    <property type="protein sequence ID" value="KAI5402052.1"/>
    <property type="gene ID" value="KIW84_066502"/>
</dbReference>
<protein>
    <submittedName>
        <fullName evidence="8">Uncharacterized protein</fullName>
    </submittedName>
</protein>
<dbReference type="EMBL" id="JAMSHJ010000006">
    <property type="protein sequence ID" value="KAI5402052.1"/>
    <property type="molecule type" value="Genomic_DNA"/>
</dbReference>
<dbReference type="Proteomes" id="UP001058974">
    <property type="component" value="Chromosome 6"/>
</dbReference>
<accession>A0A9D5A8N9</accession>
<evidence type="ECO:0000256" key="1">
    <source>
        <dbReference type="ARBA" id="ARBA00007469"/>
    </source>
</evidence>
<dbReference type="GO" id="GO:0016787">
    <property type="term" value="F:hydrolase activity"/>
    <property type="evidence" value="ECO:0007669"/>
    <property type="project" value="UniProtKB-KW"/>
</dbReference>
<name>A0A9D5A8N9_PEA</name>
<evidence type="ECO:0000256" key="2">
    <source>
        <dbReference type="ARBA" id="ARBA00022722"/>
    </source>
</evidence>
<dbReference type="Gene3D" id="3.90.730.10">
    <property type="entry name" value="Ribonuclease T2-like"/>
    <property type="match status" value="1"/>
</dbReference>
<keyword evidence="3" id="KW-0255">Endonuclease</keyword>
<keyword evidence="2" id="KW-0540">Nuclease</keyword>
<evidence type="ECO:0000256" key="5">
    <source>
        <dbReference type="ARBA" id="ARBA00023239"/>
    </source>
</evidence>
<dbReference type="PANTHER" id="PTHR11240">
    <property type="entry name" value="RIBONUCLEASE T2"/>
    <property type="match status" value="1"/>
</dbReference>
<dbReference type="GO" id="GO:0005576">
    <property type="term" value="C:extracellular region"/>
    <property type="evidence" value="ECO:0007669"/>
    <property type="project" value="TreeGrafter"/>
</dbReference>
<dbReference type="InterPro" id="IPR001568">
    <property type="entry name" value="RNase_T2-like"/>
</dbReference>
<sequence length="206" mass="23981">MNGGTCLVHPTETGFTIHGFWPSTIEEPQPRNCSVAWHEMNLNVLRLPQVLTNEMKKLWPSYTMRNDDFWKYQWAKHGRCSFPGFTQIAYLREAMNAFESLHLFEALQIANLVPVDYRLRHRYYYRQDLIQAVGDRIGFHQIQPELVGIDETRYDHLLLELNPDDSNTDAADDDPQGTNTFRASPIGIPKNHHFAWYTKVTASSFH</sequence>
<evidence type="ECO:0000313" key="9">
    <source>
        <dbReference type="Proteomes" id="UP001058974"/>
    </source>
</evidence>
<evidence type="ECO:0000256" key="6">
    <source>
        <dbReference type="RuleBase" id="RU004328"/>
    </source>
</evidence>
<organism evidence="8 9">
    <name type="scientific">Pisum sativum</name>
    <name type="common">Garden pea</name>
    <name type="synonym">Lathyrus oleraceus</name>
    <dbReference type="NCBI Taxonomy" id="3888"/>
    <lineage>
        <taxon>Eukaryota</taxon>
        <taxon>Viridiplantae</taxon>
        <taxon>Streptophyta</taxon>
        <taxon>Embryophyta</taxon>
        <taxon>Tracheophyta</taxon>
        <taxon>Spermatophyta</taxon>
        <taxon>Magnoliopsida</taxon>
        <taxon>eudicotyledons</taxon>
        <taxon>Gunneridae</taxon>
        <taxon>Pentapetalae</taxon>
        <taxon>rosids</taxon>
        <taxon>fabids</taxon>
        <taxon>Fabales</taxon>
        <taxon>Fabaceae</taxon>
        <taxon>Papilionoideae</taxon>
        <taxon>50 kb inversion clade</taxon>
        <taxon>NPAAA clade</taxon>
        <taxon>Hologalegina</taxon>
        <taxon>IRL clade</taxon>
        <taxon>Fabeae</taxon>
        <taxon>Lathyrus</taxon>
    </lineage>
</organism>
<keyword evidence="5" id="KW-0456">Lyase</keyword>
<dbReference type="GO" id="GO:0033897">
    <property type="term" value="F:ribonuclease T2 activity"/>
    <property type="evidence" value="ECO:0007669"/>
    <property type="project" value="InterPro"/>
</dbReference>
<keyword evidence="9" id="KW-1185">Reference proteome</keyword>
<dbReference type="GO" id="GO:0006401">
    <property type="term" value="P:RNA catabolic process"/>
    <property type="evidence" value="ECO:0007669"/>
    <property type="project" value="TreeGrafter"/>
</dbReference>
<evidence type="ECO:0000256" key="4">
    <source>
        <dbReference type="ARBA" id="ARBA00022801"/>
    </source>
</evidence>
<dbReference type="PANTHER" id="PTHR11240:SF75">
    <property type="entry name" value="RIBONUCLEASE 3"/>
    <property type="match status" value="1"/>
</dbReference>
<dbReference type="PROSITE" id="PS00531">
    <property type="entry name" value="RNASE_T2_2"/>
    <property type="match status" value="1"/>
</dbReference>
<dbReference type="Pfam" id="PF00445">
    <property type="entry name" value="Ribonuclease_T2"/>
    <property type="match status" value="1"/>
</dbReference>
<feature type="compositionally biased region" description="Acidic residues" evidence="7">
    <location>
        <begin position="164"/>
        <end position="175"/>
    </location>
</feature>
<dbReference type="GO" id="GO:0003723">
    <property type="term" value="F:RNA binding"/>
    <property type="evidence" value="ECO:0007669"/>
    <property type="project" value="InterPro"/>
</dbReference>